<evidence type="ECO:0000313" key="1">
    <source>
        <dbReference type="EMBL" id="UQN31814.1"/>
    </source>
</evidence>
<organism evidence="1 2">
    <name type="scientific">Brachybacterium kimchii</name>
    <dbReference type="NCBI Taxonomy" id="2942909"/>
    <lineage>
        <taxon>Bacteria</taxon>
        <taxon>Bacillati</taxon>
        <taxon>Actinomycetota</taxon>
        <taxon>Actinomycetes</taxon>
        <taxon>Micrococcales</taxon>
        <taxon>Dermabacteraceae</taxon>
        <taxon>Brachybacterium</taxon>
    </lineage>
</organism>
<geneLocation type="plasmid" evidence="1 2">
    <name>pCBA3104-01</name>
</geneLocation>
<keyword evidence="2" id="KW-1185">Reference proteome</keyword>
<gene>
    <name evidence="1" type="ORF">M4486_19685</name>
</gene>
<evidence type="ECO:0000313" key="2">
    <source>
        <dbReference type="Proteomes" id="UP001055868"/>
    </source>
</evidence>
<name>A0ABY4NB89_9MICO</name>
<reference evidence="1" key="1">
    <citation type="submission" date="2022-05" db="EMBL/GenBank/DDBJ databases">
        <title>Genomic analysis of Brachybacterium sp. CBA3104.</title>
        <authorList>
            <person name="Roh S.W."/>
            <person name="Kim Y.B."/>
            <person name="Kim Y."/>
        </authorList>
    </citation>
    <scope>NUCLEOTIDE SEQUENCE</scope>
    <source>
        <strain evidence="1">CBA3104</strain>
        <plasmid evidence="1">pCBA3104-01</plasmid>
    </source>
</reference>
<dbReference type="RefSeq" id="WP_249481238.1">
    <property type="nucleotide sequence ID" value="NZ_CP097219.1"/>
</dbReference>
<proteinExistence type="predicted"/>
<dbReference type="Proteomes" id="UP001055868">
    <property type="component" value="Plasmid pCBA3104-01"/>
</dbReference>
<accession>A0ABY4NB89</accession>
<dbReference type="EMBL" id="CP097219">
    <property type="protein sequence ID" value="UQN31814.1"/>
    <property type="molecule type" value="Genomic_DNA"/>
</dbReference>
<sequence>MEDLNTALATTFKAMLDDELTAPVGSARTVREFFDLLAQRDYATTDHALHTLLARLGTDRQARDLLLHAMRPTIAKFALELFHKNRQKIQRADDAFVIVIEAFYDVIEKTTIRSKTTRVAARIKWELRDEINSRMAFECSRDINIWNSEFALTEAARFNPEGKSEHESQIDLLEGLAWARDKNVISLDEARFLIAIYSPDSGISLDRDFDLGDLSDAAVRKRASRLAQRIAQAITNDHDLLADMAREAL</sequence>
<keyword evidence="1" id="KW-0614">Plasmid</keyword>
<protein>
    <submittedName>
        <fullName evidence="1">Uncharacterized protein</fullName>
    </submittedName>
</protein>